<dbReference type="Proteomes" id="UP000037088">
    <property type="component" value="Unassembled WGS sequence"/>
</dbReference>
<dbReference type="GO" id="GO:0000976">
    <property type="term" value="F:transcription cis-regulatory region binding"/>
    <property type="evidence" value="ECO:0007669"/>
    <property type="project" value="TreeGrafter"/>
</dbReference>
<dbReference type="Pfam" id="PF03466">
    <property type="entry name" value="LysR_substrate"/>
    <property type="match status" value="1"/>
</dbReference>
<evidence type="ECO:0000313" key="9">
    <source>
        <dbReference type="Proteomes" id="UP000037088"/>
    </source>
</evidence>
<dbReference type="Gene3D" id="1.10.10.10">
    <property type="entry name" value="Winged helix-like DNA-binding domain superfamily/Winged helix DNA-binding domain"/>
    <property type="match status" value="1"/>
</dbReference>
<dbReference type="SUPFAM" id="SSF46785">
    <property type="entry name" value="Winged helix' DNA-binding domain"/>
    <property type="match status" value="1"/>
</dbReference>
<reference evidence="8 9" key="1">
    <citation type="journal article" date="2015" name="Int. J. Syst. Evol. Microbiol.">
        <title>Erwinia iniecta sp. nov., isolated from Russian wheat aphids (Diuraphis noxia).</title>
        <authorList>
            <person name="Campillo T."/>
            <person name="Luna E."/>
            <person name="Portier P."/>
            <person name="Fischer-Le Saux M."/>
            <person name="Lapitan N."/>
            <person name="Tisserat N.A."/>
            <person name="Leach J.E."/>
        </authorList>
    </citation>
    <scope>NUCLEOTIDE SEQUENCE [LARGE SCALE GENOMIC DNA]</scope>
    <source>
        <strain evidence="6 9">B120</strain>
        <strain evidence="7 8">B149</strain>
    </source>
</reference>
<dbReference type="AlphaFoldDB" id="A0A0L7SXM0"/>
<evidence type="ECO:0000313" key="7">
    <source>
        <dbReference type="EMBL" id="KOC89888.1"/>
    </source>
</evidence>
<keyword evidence="4" id="KW-0804">Transcription</keyword>
<dbReference type="PANTHER" id="PTHR30126:SF88">
    <property type="entry name" value="TRANSCRIPTIONAL REGULATOR-RELATED"/>
    <property type="match status" value="1"/>
</dbReference>
<proteinExistence type="inferred from homology"/>
<evidence type="ECO:0000259" key="5">
    <source>
        <dbReference type="PROSITE" id="PS50931"/>
    </source>
</evidence>
<evidence type="ECO:0000313" key="6">
    <source>
        <dbReference type="EMBL" id="KOC87706.1"/>
    </source>
</evidence>
<dbReference type="EMBL" id="JRXF01000033">
    <property type="protein sequence ID" value="KOC89888.1"/>
    <property type="molecule type" value="Genomic_DNA"/>
</dbReference>
<dbReference type="PATRIC" id="fig|1560201.3.peg.4124"/>
<comment type="similarity">
    <text evidence="1">Belongs to the LysR transcriptional regulatory family.</text>
</comment>
<name>A0A0L7SXM0_9GAMM</name>
<dbReference type="SUPFAM" id="SSF53850">
    <property type="entry name" value="Periplasmic binding protein-like II"/>
    <property type="match status" value="1"/>
</dbReference>
<sequence length="292" mass="32857">MHKTTLEQWSLLQSLVDFGSFALAARAMNRSQSSVSYNISLLQERLGVALLQPEGRRAVLTPAGELLLAQVRPLLRDFQQIEQRAAALKRGQRARIDLVVDSIYPRARLFEILRQFQQRHPLTQVHLTEVLNSESPAKLAQRPADLLVLTRNHQEQDPGQWLMNVDFVAVAHPQHPLHSLPVPLTSAQLNHYPLIKITDQLQQDQQQPAALAESWTFTTIEAAIEAVAHQVGYGWLPAERIAPLLDHNELKVLPLKHGVRRTTALHLILRQQNLALDPEIATLTELFTQPGG</sequence>
<feature type="domain" description="HTH lysR-type" evidence="5">
    <location>
        <begin position="4"/>
        <end position="61"/>
    </location>
</feature>
<keyword evidence="9" id="KW-1185">Reference proteome</keyword>
<evidence type="ECO:0000313" key="8">
    <source>
        <dbReference type="Proteomes" id="UP000036851"/>
    </source>
</evidence>
<dbReference type="PANTHER" id="PTHR30126">
    <property type="entry name" value="HTH-TYPE TRANSCRIPTIONAL REGULATOR"/>
    <property type="match status" value="1"/>
</dbReference>
<evidence type="ECO:0000256" key="2">
    <source>
        <dbReference type="ARBA" id="ARBA00023015"/>
    </source>
</evidence>
<gene>
    <name evidence="6" type="ORF">NG42_19455</name>
    <name evidence="7" type="ORF">NG43_18030</name>
</gene>
<organism evidence="6 9">
    <name type="scientific">Winslowiella iniecta</name>
    <dbReference type="NCBI Taxonomy" id="1560201"/>
    <lineage>
        <taxon>Bacteria</taxon>
        <taxon>Pseudomonadati</taxon>
        <taxon>Pseudomonadota</taxon>
        <taxon>Gammaproteobacteria</taxon>
        <taxon>Enterobacterales</taxon>
        <taxon>Erwiniaceae</taxon>
        <taxon>Winslowiella</taxon>
    </lineage>
</organism>
<protein>
    <submittedName>
        <fullName evidence="6">LysR family transcriptional regulator</fullName>
    </submittedName>
</protein>
<accession>A0A0L7SXM0</accession>
<evidence type="ECO:0000256" key="1">
    <source>
        <dbReference type="ARBA" id="ARBA00009437"/>
    </source>
</evidence>
<keyword evidence="3" id="KW-0238">DNA-binding</keyword>
<comment type="caution">
    <text evidence="6">The sequence shown here is derived from an EMBL/GenBank/DDBJ whole genome shotgun (WGS) entry which is preliminary data.</text>
</comment>
<dbReference type="InterPro" id="IPR005119">
    <property type="entry name" value="LysR_subst-bd"/>
</dbReference>
<dbReference type="RefSeq" id="WP_052902329.1">
    <property type="nucleotide sequence ID" value="NZ_JRXE01000034.1"/>
</dbReference>
<evidence type="ECO:0000256" key="4">
    <source>
        <dbReference type="ARBA" id="ARBA00023163"/>
    </source>
</evidence>
<dbReference type="GO" id="GO:0003700">
    <property type="term" value="F:DNA-binding transcription factor activity"/>
    <property type="evidence" value="ECO:0007669"/>
    <property type="project" value="InterPro"/>
</dbReference>
<dbReference type="Pfam" id="PF00126">
    <property type="entry name" value="HTH_1"/>
    <property type="match status" value="1"/>
</dbReference>
<dbReference type="OrthoDB" id="6988449at2"/>
<evidence type="ECO:0000256" key="3">
    <source>
        <dbReference type="ARBA" id="ARBA00023125"/>
    </source>
</evidence>
<dbReference type="Gene3D" id="3.40.190.290">
    <property type="match status" value="1"/>
</dbReference>
<dbReference type="InterPro" id="IPR036388">
    <property type="entry name" value="WH-like_DNA-bd_sf"/>
</dbReference>
<dbReference type="InterPro" id="IPR036390">
    <property type="entry name" value="WH_DNA-bd_sf"/>
</dbReference>
<dbReference type="InterPro" id="IPR000847">
    <property type="entry name" value="LysR_HTH_N"/>
</dbReference>
<dbReference type="PROSITE" id="PS50931">
    <property type="entry name" value="HTH_LYSR"/>
    <property type="match status" value="1"/>
</dbReference>
<dbReference type="Proteomes" id="UP000036851">
    <property type="component" value="Unassembled WGS sequence"/>
</dbReference>
<dbReference type="EMBL" id="JRXE01000034">
    <property type="protein sequence ID" value="KOC87706.1"/>
    <property type="molecule type" value="Genomic_DNA"/>
</dbReference>
<keyword evidence="2" id="KW-0805">Transcription regulation</keyword>
<dbReference type="STRING" id="1560201.NG42_19455"/>